<evidence type="ECO:0000259" key="4">
    <source>
        <dbReference type="PROSITE" id="PS50949"/>
    </source>
</evidence>
<keyword evidence="2" id="KW-0238">DNA-binding</keyword>
<keyword evidence="6" id="KW-1185">Reference proteome</keyword>
<dbReference type="Gene3D" id="1.10.10.10">
    <property type="entry name" value="Winged helix-like DNA-binding domain superfamily/Winged helix DNA-binding domain"/>
    <property type="match status" value="1"/>
</dbReference>
<evidence type="ECO:0000313" key="6">
    <source>
        <dbReference type="Proteomes" id="UP001595916"/>
    </source>
</evidence>
<evidence type="ECO:0000256" key="2">
    <source>
        <dbReference type="ARBA" id="ARBA00023125"/>
    </source>
</evidence>
<dbReference type="InterPro" id="IPR000524">
    <property type="entry name" value="Tscrpt_reg_HTH_GntR"/>
</dbReference>
<comment type="caution">
    <text evidence="5">The sequence shown here is derived from an EMBL/GenBank/DDBJ whole genome shotgun (WGS) entry which is preliminary data.</text>
</comment>
<dbReference type="Pfam" id="PF07702">
    <property type="entry name" value="UTRA"/>
    <property type="match status" value="1"/>
</dbReference>
<dbReference type="Pfam" id="PF00392">
    <property type="entry name" value="GntR"/>
    <property type="match status" value="1"/>
</dbReference>
<reference evidence="6" key="1">
    <citation type="journal article" date="2019" name="Int. J. Syst. Evol. Microbiol.">
        <title>The Global Catalogue of Microorganisms (GCM) 10K type strain sequencing project: providing services to taxonomists for standard genome sequencing and annotation.</title>
        <authorList>
            <consortium name="The Broad Institute Genomics Platform"/>
            <consortium name="The Broad Institute Genome Sequencing Center for Infectious Disease"/>
            <person name="Wu L."/>
            <person name="Ma J."/>
        </authorList>
    </citation>
    <scope>NUCLEOTIDE SEQUENCE [LARGE SCALE GENOMIC DNA]</scope>
    <source>
        <strain evidence="6">CCUG 46385</strain>
    </source>
</reference>
<feature type="domain" description="HTH gntR-type" evidence="4">
    <location>
        <begin position="6"/>
        <end position="74"/>
    </location>
</feature>
<evidence type="ECO:0000256" key="3">
    <source>
        <dbReference type="ARBA" id="ARBA00023163"/>
    </source>
</evidence>
<gene>
    <name evidence="5" type="ORF">ACFO4R_03995</name>
</gene>
<dbReference type="InterPro" id="IPR011663">
    <property type="entry name" value="UTRA"/>
</dbReference>
<evidence type="ECO:0000313" key="5">
    <source>
        <dbReference type="EMBL" id="MFC4804236.1"/>
    </source>
</evidence>
<dbReference type="InterPro" id="IPR028978">
    <property type="entry name" value="Chorismate_lyase_/UTRA_dom_sf"/>
</dbReference>
<keyword evidence="3" id="KW-0804">Transcription</keyword>
<name>A0ABV9QLH7_9FIRM</name>
<dbReference type="InterPro" id="IPR036388">
    <property type="entry name" value="WH-like_DNA-bd_sf"/>
</dbReference>
<dbReference type="InterPro" id="IPR036390">
    <property type="entry name" value="WH_DNA-bd_sf"/>
</dbReference>
<accession>A0ABV9QLH7</accession>
<dbReference type="SMART" id="SM00866">
    <property type="entry name" value="UTRA"/>
    <property type="match status" value="1"/>
</dbReference>
<dbReference type="Proteomes" id="UP001595916">
    <property type="component" value="Unassembled WGS sequence"/>
</dbReference>
<keyword evidence="1" id="KW-0805">Transcription regulation</keyword>
<dbReference type="EMBL" id="JBHSHL010000014">
    <property type="protein sequence ID" value="MFC4804236.1"/>
    <property type="molecule type" value="Genomic_DNA"/>
</dbReference>
<dbReference type="SUPFAM" id="SSF64288">
    <property type="entry name" value="Chorismate lyase-like"/>
    <property type="match status" value="1"/>
</dbReference>
<dbReference type="PROSITE" id="PS50949">
    <property type="entry name" value="HTH_GNTR"/>
    <property type="match status" value="1"/>
</dbReference>
<dbReference type="InterPro" id="IPR050679">
    <property type="entry name" value="Bact_HTH_transcr_reg"/>
</dbReference>
<dbReference type="PANTHER" id="PTHR44846">
    <property type="entry name" value="MANNOSYL-D-GLYCERATE TRANSPORT/METABOLISM SYSTEM REPRESSOR MNGR-RELATED"/>
    <property type="match status" value="1"/>
</dbReference>
<evidence type="ECO:0000256" key="1">
    <source>
        <dbReference type="ARBA" id="ARBA00023015"/>
    </source>
</evidence>
<dbReference type="SUPFAM" id="SSF46785">
    <property type="entry name" value="Winged helix' DNA-binding domain"/>
    <property type="match status" value="1"/>
</dbReference>
<dbReference type="PANTHER" id="PTHR44846:SF1">
    <property type="entry name" value="MANNOSYL-D-GLYCERATE TRANSPORT_METABOLISM SYSTEM REPRESSOR MNGR-RELATED"/>
    <property type="match status" value="1"/>
</dbReference>
<dbReference type="Gene3D" id="3.40.1410.10">
    <property type="entry name" value="Chorismate lyase-like"/>
    <property type="match status" value="1"/>
</dbReference>
<proteinExistence type="predicted"/>
<dbReference type="RefSeq" id="WP_379787734.1">
    <property type="nucleotide sequence ID" value="NZ_JBHSHL010000014.1"/>
</dbReference>
<protein>
    <submittedName>
        <fullName evidence="5">GntR family transcriptional regulator</fullName>
    </submittedName>
</protein>
<dbReference type="SMART" id="SM00345">
    <property type="entry name" value="HTH_GNTR"/>
    <property type="match status" value="1"/>
</dbReference>
<sequence>MKIKEIMPHQEGRERLEAYILQNKMGNGQKLPTERELCDRWSMNRETLRKSLYHLGLEDKIYSVQGSGNYVKKEKYERNLAGLESLTEWGRSKGLTVTAKVISSGVIEADKKISRHLQLVLGEKVFFLVRCRYVNDEPLAIEYIYLPYSAFEGIEEFDFERLSLYHVLEKYYHTSLKNGNESVSITYIDEFEANFLQVPEGTAAFFTAGVVYDTEGKPTEYCKTVSRYDRLTFSFLSKELISRGRG</sequence>
<organism evidence="5 6">
    <name type="scientific">Filifactor villosus</name>
    <dbReference type="NCBI Taxonomy" id="29374"/>
    <lineage>
        <taxon>Bacteria</taxon>
        <taxon>Bacillati</taxon>
        <taxon>Bacillota</taxon>
        <taxon>Clostridia</taxon>
        <taxon>Peptostreptococcales</taxon>
        <taxon>Filifactoraceae</taxon>
        <taxon>Filifactor</taxon>
    </lineage>
</organism>